<keyword evidence="1" id="KW-0812">Transmembrane</keyword>
<evidence type="ECO:0000256" key="1">
    <source>
        <dbReference type="SAM" id="Phobius"/>
    </source>
</evidence>
<feature type="transmembrane region" description="Helical" evidence="1">
    <location>
        <begin position="20"/>
        <end position="40"/>
    </location>
</feature>
<keyword evidence="1" id="KW-0472">Membrane</keyword>
<proteinExistence type="predicted"/>
<dbReference type="Proteomes" id="UP000706039">
    <property type="component" value="Unassembled WGS sequence"/>
</dbReference>
<name>A0ABS7Q1C7_9SPHN</name>
<dbReference type="RefSeq" id="WP_222993313.1">
    <property type="nucleotide sequence ID" value="NZ_JAINVV010000014.1"/>
</dbReference>
<evidence type="ECO:0000313" key="3">
    <source>
        <dbReference type="Proteomes" id="UP000706039"/>
    </source>
</evidence>
<keyword evidence="1" id="KW-1133">Transmembrane helix</keyword>
<keyword evidence="3" id="KW-1185">Reference proteome</keyword>
<accession>A0ABS7Q1C7</accession>
<organism evidence="2 3">
    <name type="scientific">Sphingomonas colocasiae</name>
    <dbReference type="NCBI Taxonomy" id="1848973"/>
    <lineage>
        <taxon>Bacteria</taxon>
        <taxon>Pseudomonadati</taxon>
        <taxon>Pseudomonadota</taxon>
        <taxon>Alphaproteobacteria</taxon>
        <taxon>Sphingomonadales</taxon>
        <taxon>Sphingomonadaceae</taxon>
        <taxon>Sphingomonas</taxon>
    </lineage>
</organism>
<comment type="caution">
    <text evidence="2">The sequence shown here is derived from an EMBL/GenBank/DDBJ whole genome shotgun (WGS) entry which is preliminary data.</text>
</comment>
<dbReference type="EMBL" id="JAINVV010000014">
    <property type="protein sequence ID" value="MBY8826049.1"/>
    <property type="molecule type" value="Genomic_DNA"/>
</dbReference>
<reference evidence="2 3" key="1">
    <citation type="submission" date="2021-08" db="EMBL/GenBank/DDBJ databases">
        <authorList>
            <person name="Tuo L."/>
        </authorList>
    </citation>
    <scope>NUCLEOTIDE SEQUENCE [LARGE SCALE GENOMIC DNA]</scope>
    <source>
        <strain evidence="2 3">JCM 31229</strain>
    </source>
</reference>
<gene>
    <name evidence="2" type="ORF">K7G82_27355</name>
</gene>
<evidence type="ECO:0000313" key="2">
    <source>
        <dbReference type="EMBL" id="MBY8826049.1"/>
    </source>
</evidence>
<sequence>MRDDPRWRAAVRNPRPQWALYALILLLDVAVAVLILSGLVELGDWVEDMIWPGGVEWID</sequence>
<protein>
    <submittedName>
        <fullName evidence="2">Uncharacterized protein</fullName>
    </submittedName>
</protein>